<accession>A0A0M3IHT9</accession>
<name>A0A0M3IHT9_ASCLU</name>
<dbReference type="WBParaSite" id="ALUE_0001802801-mRNA-1">
    <property type="protein sequence ID" value="ALUE_0001802801-mRNA-1"/>
    <property type="gene ID" value="ALUE_0001802801"/>
</dbReference>
<protein>
    <submittedName>
        <fullName evidence="3">RCR-type E3 ubiquitin transferase</fullName>
    </submittedName>
</protein>
<dbReference type="PANTHER" id="PTHR45943">
    <property type="entry name" value="E3 UBIQUITIN-PROTEIN LIGASE MYCBP2"/>
    <property type="match status" value="1"/>
</dbReference>
<dbReference type="GO" id="GO:0007411">
    <property type="term" value="P:axon guidance"/>
    <property type="evidence" value="ECO:0007669"/>
    <property type="project" value="TreeGrafter"/>
</dbReference>
<dbReference type="GO" id="GO:0005886">
    <property type="term" value="C:plasma membrane"/>
    <property type="evidence" value="ECO:0007669"/>
    <property type="project" value="TreeGrafter"/>
</dbReference>
<reference evidence="3" key="1">
    <citation type="submission" date="2017-02" db="UniProtKB">
        <authorList>
            <consortium name="WormBaseParasite"/>
        </authorList>
    </citation>
    <scope>IDENTIFICATION</scope>
</reference>
<dbReference type="GO" id="GO:0008582">
    <property type="term" value="P:regulation of synaptic assembly at neuromuscular junction"/>
    <property type="evidence" value="ECO:0007669"/>
    <property type="project" value="TreeGrafter"/>
</dbReference>
<dbReference type="GO" id="GO:0005634">
    <property type="term" value="C:nucleus"/>
    <property type="evidence" value="ECO:0007669"/>
    <property type="project" value="TreeGrafter"/>
</dbReference>
<evidence type="ECO:0000313" key="2">
    <source>
        <dbReference type="Proteomes" id="UP000036681"/>
    </source>
</evidence>
<proteinExistence type="predicted"/>
<keyword evidence="2" id="KW-1185">Reference proteome</keyword>
<dbReference type="PANTHER" id="PTHR45943:SF1">
    <property type="entry name" value="E3 UBIQUITIN-PROTEIN LIGASE MYCBP2"/>
    <property type="match status" value="1"/>
</dbReference>
<sequence>MSYFLRNLNLFAGLASTESSPNGSPRRAQSKSNKESAEPRATSSQFAQLLRHCAKLPPKGHILRFATTRRPSLLSSTDLEVPHRRVVVIGPDGEGANRGFEAASLDIAACLKVVAAPSSFGAAAIARAIVLRYAPLLNMTLPSSTSSDLKEVKIPEIEVNIGNCDSDRNQAASNGNQIVALGLKCMFSVLNELNRRDPELCSEALSSLLHLIQHMPAEALSNESYASIQSMHHMLRQLRVEGSAEVSSRATSCMVGLAVAFGMPEFLLSSAASLFCDKVKSEAESSAAQFITIPSNHHKLANLVQRIVARRSDDPGVVGDWWTHCLSEHSVLSAFDARIPNDISPETPDDRRLTGAIASDGPYVYILNCYGLFKYGTGLADTIAGKRYASNTMLKANKGSWLAMCNGSLYLRRRQSSRMWVIDVDTLREIGEIMLHTSAIVGMSAGVIWCRLTFGMIK</sequence>
<dbReference type="GO" id="GO:0061630">
    <property type="term" value="F:ubiquitin protein ligase activity"/>
    <property type="evidence" value="ECO:0007669"/>
    <property type="project" value="TreeGrafter"/>
</dbReference>
<evidence type="ECO:0000256" key="1">
    <source>
        <dbReference type="SAM" id="MobiDB-lite"/>
    </source>
</evidence>
<evidence type="ECO:0000313" key="3">
    <source>
        <dbReference type="WBParaSite" id="ALUE_0001802801-mRNA-1"/>
    </source>
</evidence>
<dbReference type="Proteomes" id="UP000036681">
    <property type="component" value="Unplaced"/>
</dbReference>
<organism evidence="2 3">
    <name type="scientific">Ascaris lumbricoides</name>
    <name type="common">Giant roundworm</name>
    <dbReference type="NCBI Taxonomy" id="6252"/>
    <lineage>
        <taxon>Eukaryota</taxon>
        <taxon>Metazoa</taxon>
        <taxon>Ecdysozoa</taxon>
        <taxon>Nematoda</taxon>
        <taxon>Chromadorea</taxon>
        <taxon>Rhabditida</taxon>
        <taxon>Spirurina</taxon>
        <taxon>Ascaridomorpha</taxon>
        <taxon>Ascaridoidea</taxon>
        <taxon>Ascarididae</taxon>
        <taxon>Ascaris</taxon>
    </lineage>
</organism>
<feature type="region of interest" description="Disordered" evidence="1">
    <location>
        <begin position="15"/>
        <end position="41"/>
    </location>
</feature>
<dbReference type="AlphaFoldDB" id="A0A0M3IHT9"/>